<accession>A0A0F9KKG0</accession>
<reference evidence="2" key="1">
    <citation type="journal article" date="2015" name="Nature">
        <title>Complex archaea that bridge the gap between prokaryotes and eukaryotes.</title>
        <authorList>
            <person name="Spang A."/>
            <person name="Saw J.H."/>
            <person name="Jorgensen S.L."/>
            <person name="Zaremba-Niedzwiedzka K."/>
            <person name="Martijn J."/>
            <person name="Lind A.E."/>
            <person name="van Eijk R."/>
            <person name="Schleper C."/>
            <person name="Guy L."/>
            <person name="Ettema T.J."/>
        </authorList>
    </citation>
    <scope>NUCLEOTIDE SEQUENCE</scope>
</reference>
<evidence type="ECO:0008006" key="3">
    <source>
        <dbReference type="Google" id="ProtNLM"/>
    </source>
</evidence>
<feature type="transmembrane region" description="Helical" evidence="1">
    <location>
        <begin position="111"/>
        <end position="134"/>
    </location>
</feature>
<name>A0A0F9KKG0_9ZZZZ</name>
<evidence type="ECO:0000313" key="2">
    <source>
        <dbReference type="EMBL" id="KKM82619.1"/>
    </source>
</evidence>
<evidence type="ECO:0000256" key="1">
    <source>
        <dbReference type="SAM" id="Phobius"/>
    </source>
</evidence>
<keyword evidence="1" id="KW-1133">Transmembrane helix</keyword>
<dbReference type="EMBL" id="LAZR01007835">
    <property type="protein sequence ID" value="KKM82619.1"/>
    <property type="molecule type" value="Genomic_DNA"/>
</dbReference>
<proteinExistence type="predicted"/>
<feature type="transmembrane region" description="Helical" evidence="1">
    <location>
        <begin position="45"/>
        <end position="71"/>
    </location>
</feature>
<feature type="transmembrane region" description="Helical" evidence="1">
    <location>
        <begin position="186"/>
        <end position="208"/>
    </location>
</feature>
<sequence length="213" mass="24135">MFIIFIEIIAASMFFSAIICSEFDKKTGFIVFPKINKYKLIVGKYFGNLILVLIIITVYYLLIGFMGLFYYEGETSIRIFYSYGIALLYISALSSFVTFFSSFLKSVNATIVITFILLLFGFLLIDQVVALIFAEKVEPLYSLAHLGNLIVAILQDPFPNPRYTAYPFDPTNPDAGSMVSWITPSIGMGITMMLLIFVLFFTLAALLFKRRQL</sequence>
<dbReference type="AlphaFoldDB" id="A0A0F9KKG0"/>
<feature type="transmembrane region" description="Helical" evidence="1">
    <location>
        <begin position="6"/>
        <end position="24"/>
    </location>
</feature>
<keyword evidence="1" id="KW-0472">Membrane</keyword>
<protein>
    <recommendedName>
        <fullName evidence="3">ABC-2 type transporter domain-containing protein</fullName>
    </recommendedName>
</protein>
<organism evidence="2">
    <name type="scientific">marine sediment metagenome</name>
    <dbReference type="NCBI Taxonomy" id="412755"/>
    <lineage>
        <taxon>unclassified sequences</taxon>
        <taxon>metagenomes</taxon>
        <taxon>ecological metagenomes</taxon>
    </lineage>
</organism>
<keyword evidence="1" id="KW-0812">Transmembrane</keyword>
<feature type="transmembrane region" description="Helical" evidence="1">
    <location>
        <begin position="83"/>
        <end position="104"/>
    </location>
</feature>
<comment type="caution">
    <text evidence="2">The sequence shown here is derived from an EMBL/GenBank/DDBJ whole genome shotgun (WGS) entry which is preliminary data.</text>
</comment>
<gene>
    <name evidence="2" type="ORF">LCGC14_1317720</name>
</gene>